<dbReference type="EMBL" id="CP019699">
    <property type="protein sequence ID" value="AQS56134.1"/>
    <property type="molecule type" value="Genomic_DNA"/>
</dbReference>
<accession>A0A1U9K7W7</accession>
<dbReference type="Proteomes" id="UP000188603">
    <property type="component" value="Chromosome"/>
</dbReference>
<evidence type="ECO:0000313" key="2">
    <source>
        <dbReference type="Proteomes" id="UP000188603"/>
    </source>
</evidence>
<name>A0A1U9K7W7_9BACL</name>
<dbReference type="STRING" id="1471761.B0W44_10520"/>
<gene>
    <name evidence="1" type="ORF">B0W44_10520</name>
</gene>
<organism evidence="1 2">
    <name type="scientific">Novibacillus thermophilus</name>
    <dbReference type="NCBI Taxonomy" id="1471761"/>
    <lineage>
        <taxon>Bacteria</taxon>
        <taxon>Bacillati</taxon>
        <taxon>Bacillota</taxon>
        <taxon>Bacilli</taxon>
        <taxon>Bacillales</taxon>
        <taxon>Thermoactinomycetaceae</taxon>
        <taxon>Novibacillus</taxon>
    </lineage>
</organism>
<dbReference type="KEGG" id="ntr:B0W44_10520"/>
<protein>
    <submittedName>
        <fullName evidence="1">Uncharacterized protein</fullName>
    </submittedName>
</protein>
<keyword evidence="2" id="KW-1185">Reference proteome</keyword>
<sequence>MVEPHPFAAANSMKACAQRLRMPFCYKLVEKTLYIFYNSNTLLQMKRERRGRAVRLRFIQARKRKTKR</sequence>
<evidence type="ECO:0000313" key="1">
    <source>
        <dbReference type="EMBL" id="AQS56134.1"/>
    </source>
</evidence>
<dbReference type="AlphaFoldDB" id="A0A1U9K7W7"/>
<proteinExistence type="predicted"/>
<reference evidence="1 2" key="1">
    <citation type="journal article" date="2015" name="Int. J. Syst. Evol. Microbiol.">
        <title>Novibacillus thermophilus gen. nov., sp. nov., a Gram-staining-negative and moderately thermophilic member of the family Thermoactinomycetaceae.</title>
        <authorList>
            <person name="Yang G."/>
            <person name="Chen J."/>
            <person name="Zhou S."/>
        </authorList>
    </citation>
    <scope>NUCLEOTIDE SEQUENCE [LARGE SCALE GENOMIC DNA]</scope>
    <source>
        <strain evidence="1 2">SG-1</strain>
    </source>
</reference>